<feature type="transmembrane region" description="Helical" evidence="2">
    <location>
        <begin position="106"/>
        <end position="124"/>
    </location>
</feature>
<feature type="transmembrane region" description="Helical" evidence="2">
    <location>
        <begin position="39"/>
        <end position="61"/>
    </location>
</feature>
<dbReference type="EMBL" id="QGDL01000005">
    <property type="protein sequence ID" value="PWJ29835.1"/>
    <property type="molecule type" value="Genomic_DNA"/>
</dbReference>
<proteinExistence type="predicted"/>
<dbReference type="Proteomes" id="UP000245845">
    <property type="component" value="Unassembled WGS sequence"/>
</dbReference>
<evidence type="ECO:0000313" key="3">
    <source>
        <dbReference type="EMBL" id="PWJ29835.1"/>
    </source>
</evidence>
<name>A0A2Y9BCD0_9FIRM</name>
<dbReference type="Pfam" id="PF19639">
    <property type="entry name" value="DUF6142"/>
    <property type="match status" value="1"/>
</dbReference>
<keyword evidence="2" id="KW-1133">Transmembrane helix</keyword>
<keyword evidence="4" id="KW-1185">Reference proteome</keyword>
<feature type="transmembrane region" description="Helical" evidence="2">
    <location>
        <begin position="67"/>
        <end position="85"/>
    </location>
</feature>
<gene>
    <name evidence="3" type="ORF">A8806_105137</name>
</gene>
<dbReference type="AlphaFoldDB" id="A0A2Y9BCD0"/>
<feature type="compositionally biased region" description="Basic and acidic residues" evidence="1">
    <location>
        <begin position="1"/>
        <end position="18"/>
    </location>
</feature>
<keyword evidence="2" id="KW-0812">Transmembrane</keyword>
<dbReference type="RefSeq" id="WP_109730970.1">
    <property type="nucleotide sequence ID" value="NZ_BAAACK010000018.1"/>
</dbReference>
<evidence type="ECO:0000313" key="4">
    <source>
        <dbReference type="Proteomes" id="UP000245845"/>
    </source>
</evidence>
<accession>A0A2Y9BCD0</accession>
<sequence>MGAGKKDARDRQKEQEKERKKRGSRKYGQAKMKHSRMGIYSCVYAGASFALILSCILVAFIMRGKTWAFLGGFGLLSAVLAVLGIRASIKGMREREKNYITCKAGLAGNIVILLGLLTIFIGGLK</sequence>
<reference evidence="3 4" key="1">
    <citation type="submission" date="2018-05" db="EMBL/GenBank/DDBJ databases">
        <title>The Hungate 1000. A catalogue of reference genomes from the rumen microbiome.</title>
        <authorList>
            <person name="Kelly W."/>
        </authorList>
    </citation>
    <scope>NUCLEOTIDE SEQUENCE [LARGE SCALE GENOMIC DNA]</scope>
    <source>
        <strain evidence="3 4">NLAE-zl-C242</strain>
    </source>
</reference>
<protein>
    <submittedName>
        <fullName evidence="3">Uncharacterized protein</fullName>
    </submittedName>
</protein>
<feature type="region of interest" description="Disordered" evidence="1">
    <location>
        <begin position="1"/>
        <end position="31"/>
    </location>
</feature>
<dbReference type="OrthoDB" id="1957873at2"/>
<evidence type="ECO:0000256" key="2">
    <source>
        <dbReference type="SAM" id="Phobius"/>
    </source>
</evidence>
<evidence type="ECO:0000256" key="1">
    <source>
        <dbReference type="SAM" id="MobiDB-lite"/>
    </source>
</evidence>
<comment type="caution">
    <text evidence="3">The sequence shown here is derived from an EMBL/GenBank/DDBJ whole genome shotgun (WGS) entry which is preliminary data.</text>
</comment>
<keyword evidence="2" id="KW-0472">Membrane</keyword>
<organism evidence="3 4">
    <name type="scientific">Faecalicatena orotica</name>
    <dbReference type="NCBI Taxonomy" id="1544"/>
    <lineage>
        <taxon>Bacteria</taxon>
        <taxon>Bacillati</taxon>
        <taxon>Bacillota</taxon>
        <taxon>Clostridia</taxon>
        <taxon>Lachnospirales</taxon>
        <taxon>Lachnospiraceae</taxon>
        <taxon>Faecalicatena</taxon>
    </lineage>
</organism>
<dbReference type="InterPro" id="IPR046140">
    <property type="entry name" value="DUF6142"/>
</dbReference>